<dbReference type="AlphaFoldDB" id="A0ABD5RHE5"/>
<dbReference type="PANTHER" id="PTHR11795:SF450">
    <property type="entry name" value="ABC TRANSPORTER PERMEASE PROTEIN"/>
    <property type="match status" value="1"/>
</dbReference>
<evidence type="ECO:0000256" key="2">
    <source>
        <dbReference type="ARBA" id="ARBA00022448"/>
    </source>
</evidence>
<keyword evidence="3" id="KW-1003">Cell membrane</keyword>
<feature type="transmembrane region" description="Helical" evidence="9">
    <location>
        <begin position="264"/>
        <end position="284"/>
    </location>
</feature>
<evidence type="ECO:0000256" key="1">
    <source>
        <dbReference type="ARBA" id="ARBA00004651"/>
    </source>
</evidence>
<evidence type="ECO:0000256" key="7">
    <source>
        <dbReference type="ARBA" id="ARBA00023136"/>
    </source>
</evidence>
<feature type="transmembrane region" description="Helical" evidence="9">
    <location>
        <begin position="143"/>
        <end position="166"/>
    </location>
</feature>
<keyword evidence="7 9" id="KW-0472">Membrane</keyword>
<feature type="transmembrane region" description="Helical" evidence="9">
    <location>
        <begin position="197"/>
        <end position="223"/>
    </location>
</feature>
<dbReference type="CDD" id="cd06582">
    <property type="entry name" value="TM_PBP1_LivH_like"/>
    <property type="match status" value="1"/>
</dbReference>
<sequence>MVGVDLVAPLQASPSTVLVQIVILSSLYALVALGFTLIFGVGGVLNLAHGASITIGAFVAYVVTAQQGFGGFVGLAAAFVVTGLVSGVYYLALIKRIEDEPIMVMIITLVTSVAVEEVIRFVYGSQAKVLTLVGGRISLAGSTVTYTQLVAFGLSALLIAALFAFVNYTPQGKALLATSMTKKGAALVGIEADRINLLVWVGAGALAGVAGVFLGATQGAFFAMGRGPLVLSFSIVVLGGIGSIRGSVLGAFVVGALEVLTVQYVDSSLTGLTPLLVLVVVLLLRPEGLFGRELVEA</sequence>
<dbReference type="GO" id="GO:0006865">
    <property type="term" value="P:amino acid transport"/>
    <property type="evidence" value="ECO:0007669"/>
    <property type="project" value="UniProtKB-KW"/>
</dbReference>
<dbReference type="RefSeq" id="WP_247418564.1">
    <property type="nucleotide sequence ID" value="NZ_JALLGW010000002.1"/>
</dbReference>
<dbReference type="Proteomes" id="UP001596099">
    <property type="component" value="Unassembled WGS sequence"/>
</dbReference>
<protein>
    <submittedName>
        <fullName evidence="10">Branched-chain amino acid ABC transporter permease</fullName>
    </submittedName>
</protein>
<keyword evidence="11" id="KW-1185">Reference proteome</keyword>
<feature type="transmembrane region" description="Helical" evidence="9">
    <location>
        <begin position="17"/>
        <end position="37"/>
    </location>
</feature>
<dbReference type="InterPro" id="IPR001851">
    <property type="entry name" value="ABC_transp_permease"/>
</dbReference>
<evidence type="ECO:0000256" key="3">
    <source>
        <dbReference type="ARBA" id="ARBA00022475"/>
    </source>
</evidence>
<comment type="similarity">
    <text evidence="8">Belongs to the binding-protein-dependent transport system permease family. LivHM subfamily.</text>
</comment>
<comment type="caution">
    <text evidence="10">The sequence shown here is derived from an EMBL/GenBank/DDBJ whole genome shotgun (WGS) entry which is preliminary data.</text>
</comment>
<dbReference type="Pfam" id="PF02653">
    <property type="entry name" value="BPD_transp_2"/>
    <property type="match status" value="1"/>
</dbReference>
<feature type="transmembrane region" description="Helical" evidence="9">
    <location>
        <begin position="229"/>
        <end position="257"/>
    </location>
</feature>
<keyword evidence="2" id="KW-0813">Transport</keyword>
<organism evidence="10 11">
    <name type="scientific">Halomarina salina</name>
    <dbReference type="NCBI Taxonomy" id="1872699"/>
    <lineage>
        <taxon>Archaea</taxon>
        <taxon>Methanobacteriati</taxon>
        <taxon>Methanobacteriota</taxon>
        <taxon>Stenosarchaea group</taxon>
        <taxon>Halobacteria</taxon>
        <taxon>Halobacteriales</taxon>
        <taxon>Natronomonadaceae</taxon>
        <taxon>Halomarina</taxon>
    </lineage>
</organism>
<comment type="subcellular location">
    <subcellularLocation>
        <location evidence="1">Cell membrane</location>
        <topology evidence="1">Multi-pass membrane protein</topology>
    </subcellularLocation>
</comment>
<evidence type="ECO:0000256" key="4">
    <source>
        <dbReference type="ARBA" id="ARBA00022692"/>
    </source>
</evidence>
<evidence type="ECO:0000256" key="5">
    <source>
        <dbReference type="ARBA" id="ARBA00022970"/>
    </source>
</evidence>
<keyword evidence="5" id="KW-0029">Amino-acid transport</keyword>
<feature type="transmembrane region" description="Helical" evidence="9">
    <location>
        <begin position="69"/>
        <end position="92"/>
    </location>
</feature>
<keyword evidence="6 9" id="KW-1133">Transmembrane helix</keyword>
<proteinExistence type="inferred from homology"/>
<dbReference type="GO" id="GO:0005886">
    <property type="term" value="C:plasma membrane"/>
    <property type="evidence" value="ECO:0007669"/>
    <property type="project" value="UniProtKB-SubCell"/>
</dbReference>
<evidence type="ECO:0000313" key="11">
    <source>
        <dbReference type="Proteomes" id="UP001596099"/>
    </source>
</evidence>
<dbReference type="PANTHER" id="PTHR11795">
    <property type="entry name" value="BRANCHED-CHAIN AMINO ACID TRANSPORT SYSTEM PERMEASE PROTEIN LIVH"/>
    <property type="match status" value="1"/>
</dbReference>
<dbReference type="InterPro" id="IPR052157">
    <property type="entry name" value="BCAA_transport_permease"/>
</dbReference>
<evidence type="ECO:0000313" key="10">
    <source>
        <dbReference type="EMBL" id="MFC5969978.1"/>
    </source>
</evidence>
<evidence type="ECO:0000256" key="9">
    <source>
        <dbReference type="SAM" id="Phobius"/>
    </source>
</evidence>
<keyword evidence="4 9" id="KW-0812">Transmembrane</keyword>
<accession>A0ABD5RHE5</accession>
<name>A0ABD5RHE5_9EURY</name>
<reference evidence="10 11" key="1">
    <citation type="journal article" date="2019" name="Int. J. Syst. Evol. Microbiol.">
        <title>The Global Catalogue of Microorganisms (GCM) 10K type strain sequencing project: providing services to taxonomists for standard genome sequencing and annotation.</title>
        <authorList>
            <consortium name="The Broad Institute Genomics Platform"/>
            <consortium name="The Broad Institute Genome Sequencing Center for Infectious Disease"/>
            <person name="Wu L."/>
            <person name="Ma J."/>
        </authorList>
    </citation>
    <scope>NUCLEOTIDE SEQUENCE [LARGE SCALE GENOMIC DNA]</scope>
    <source>
        <strain evidence="10 11">CGMCC 1.12543</strain>
    </source>
</reference>
<evidence type="ECO:0000256" key="6">
    <source>
        <dbReference type="ARBA" id="ARBA00022989"/>
    </source>
</evidence>
<dbReference type="EMBL" id="JBHSQH010000001">
    <property type="protein sequence ID" value="MFC5969978.1"/>
    <property type="molecule type" value="Genomic_DNA"/>
</dbReference>
<gene>
    <name evidence="10" type="ORF">ACFPYI_01405</name>
</gene>
<evidence type="ECO:0000256" key="8">
    <source>
        <dbReference type="ARBA" id="ARBA00037998"/>
    </source>
</evidence>
<feature type="transmembrane region" description="Helical" evidence="9">
    <location>
        <begin position="44"/>
        <end position="63"/>
    </location>
</feature>
<feature type="transmembrane region" description="Helical" evidence="9">
    <location>
        <begin position="104"/>
        <end position="123"/>
    </location>
</feature>